<evidence type="ECO:0000256" key="1">
    <source>
        <dbReference type="SAM" id="Coils"/>
    </source>
</evidence>
<name>A0ABD2QNC7_9PLAT</name>
<dbReference type="AlphaFoldDB" id="A0ABD2QNC7"/>
<sequence>MNTKFPKKFTKACFKRDGKRRSCSVAALTAKQYREHKKLELQLLKEELERCTIQLEHYKSLYESARRALSQITPKSVQADSYLMTDLVYRHRAPNTLQISCEPEEEAPVSCEVSDSSVSLANTPSYDFSSPSPDLGELSWNQLDYFSPEHPFLSDIIC</sequence>
<dbReference type="Proteomes" id="UP001626550">
    <property type="component" value="Unassembled WGS sequence"/>
</dbReference>
<evidence type="ECO:0008006" key="4">
    <source>
        <dbReference type="Google" id="ProtNLM"/>
    </source>
</evidence>
<accession>A0ABD2QNC7</accession>
<reference evidence="2 3" key="1">
    <citation type="submission" date="2024-11" db="EMBL/GenBank/DDBJ databases">
        <title>Adaptive evolution of stress response genes in parasites aligns with host niche diversity.</title>
        <authorList>
            <person name="Hahn C."/>
            <person name="Resl P."/>
        </authorList>
    </citation>
    <scope>NUCLEOTIDE SEQUENCE [LARGE SCALE GENOMIC DNA]</scope>
    <source>
        <strain evidence="2">EGGRZ-B1_66</strain>
        <tissue evidence="2">Body</tissue>
    </source>
</reference>
<protein>
    <recommendedName>
        <fullName evidence="4">BZIP domain-containing protein</fullName>
    </recommendedName>
</protein>
<dbReference type="EMBL" id="JBJKFK010000015">
    <property type="protein sequence ID" value="KAL3321030.1"/>
    <property type="molecule type" value="Genomic_DNA"/>
</dbReference>
<keyword evidence="3" id="KW-1185">Reference proteome</keyword>
<proteinExistence type="predicted"/>
<gene>
    <name evidence="2" type="ORF">Ciccas_000308</name>
</gene>
<feature type="coiled-coil region" evidence="1">
    <location>
        <begin position="34"/>
        <end position="61"/>
    </location>
</feature>
<comment type="caution">
    <text evidence="2">The sequence shown here is derived from an EMBL/GenBank/DDBJ whole genome shotgun (WGS) entry which is preliminary data.</text>
</comment>
<evidence type="ECO:0000313" key="2">
    <source>
        <dbReference type="EMBL" id="KAL3321030.1"/>
    </source>
</evidence>
<evidence type="ECO:0000313" key="3">
    <source>
        <dbReference type="Proteomes" id="UP001626550"/>
    </source>
</evidence>
<organism evidence="2 3">
    <name type="scientific">Cichlidogyrus casuarinus</name>
    <dbReference type="NCBI Taxonomy" id="1844966"/>
    <lineage>
        <taxon>Eukaryota</taxon>
        <taxon>Metazoa</taxon>
        <taxon>Spiralia</taxon>
        <taxon>Lophotrochozoa</taxon>
        <taxon>Platyhelminthes</taxon>
        <taxon>Monogenea</taxon>
        <taxon>Monopisthocotylea</taxon>
        <taxon>Dactylogyridea</taxon>
        <taxon>Ancyrocephalidae</taxon>
        <taxon>Cichlidogyrus</taxon>
    </lineage>
</organism>
<keyword evidence="1" id="KW-0175">Coiled coil</keyword>